<organism evidence="1 2">
    <name type="scientific">Glossina palpalis gambiensis</name>
    <dbReference type="NCBI Taxonomy" id="67801"/>
    <lineage>
        <taxon>Eukaryota</taxon>
        <taxon>Metazoa</taxon>
        <taxon>Ecdysozoa</taxon>
        <taxon>Arthropoda</taxon>
        <taxon>Hexapoda</taxon>
        <taxon>Insecta</taxon>
        <taxon>Pterygota</taxon>
        <taxon>Neoptera</taxon>
        <taxon>Endopterygota</taxon>
        <taxon>Diptera</taxon>
        <taxon>Brachycera</taxon>
        <taxon>Muscomorpha</taxon>
        <taxon>Hippoboscoidea</taxon>
        <taxon>Glossinidae</taxon>
        <taxon>Glossina</taxon>
    </lineage>
</organism>
<name>A0A1B0AZY8_9MUSC</name>
<dbReference type="EnsemblMetazoa" id="GPPI014313-RA">
    <property type="protein sequence ID" value="GPPI014313-PA"/>
    <property type="gene ID" value="GPPI014313"/>
</dbReference>
<evidence type="ECO:0000313" key="1">
    <source>
        <dbReference type="EnsemblMetazoa" id="GPPI014313-PA"/>
    </source>
</evidence>
<dbReference type="Proteomes" id="UP000092460">
    <property type="component" value="Unassembled WGS sequence"/>
</dbReference>
<proteinExistence type="predicted"/>
<sequence>MSWCRWCSSSRSCNLFVARSAKHTATPPAVAAICWNIDGCCGAPTAAAGCCTGTGGGAGAARAGTFELGYEGGGLLKEEDKMYGIFVNLAYGLPESGQCKYISTNINERNTIYNMITNHTCVNYNQNTIYNMTTNYASTIYNMTINHTCVNYNQNTFYKPLPTTLIPLLSLFM</sequence>
<reference evidence="1" key="2">
    <citation type="submission" date="2020-05" db="UniProtKB">
        <authorList>
            <consortium name="EnsemblMetazoa"/>
        </authorList>
    </citation>
    <scope>IDENTIFICATION</scope>
    <source>
        <strain evidence="1">IAEA</strain>
    </source>
</reference>
<accession>A0A1B0AZY8</accession>
<evidence type="ECO:0000313" key="2">
    <source>
        <dbReference type="Proteomes" id="UP000092460"/>
    </source>
</evidence>
<dbReference type="EMBL" id="JXJN01006489">
    <property type="status" value="NOT_ANNOTATED_CDS"/>
    <property type="molecule type" value="Genomic_DNA"/>
</dbReference>
<reference evidence="2" key="1">
    <citation type="submission" date="2015-01" db="EMBL/GenBank/DDBJ databases">
        <authorList>
            <person name="Aksoy S."/>
            <person name="Warren W."/>
            <person name="Wilson R.K."/>
        </authorList>
    </citation>
    <scope>NUCLEOTIDE SEQUENCE [LARGE SCALE GENOMIC DNA]</scope>
    <source>
        <strain evidence="2">IAEA</strain>
    </source>
</reference>
<dbReference type="VEuPathDB" id="VectorBase:GPPI014313"/>
<dbReference type="AlphaFoldDB" id="A0A1B0AZY8"/>
<keyword evidence="2" id="KW-1185">Reference proteome</keyword>
<protein>
    <submittedName>
        <fullName evidence="1">Uncharacterized protein</fullName>
    </submittedName>
</protein>